<dbReference type="PANTHER" id="PTHR13878">
    <property type="entry name" value="GULONOLACTONE OXIDASE"/>
    <property type="match status" value="1"/>
</dbReference>
<proteinExistence type="inferred from homology"/>
<comment type="similarity">
    <text evidence="1">Belongs to the oxygen-dependent FAD-linked oxidoreductase family.</text>
</comment>
<evidence type="ECO:0000313" key="6">
    <source>
        <dbReference type="Proteomes" id="UP000042958"/>
    </source>
</evidence>
<gene>
    <name evidence="5" type="ORF">PMG11_05235</name>
</gene>
<keyword evidence="6" id="KW-1185">Reference proteome</keyword>
<dbReference type="SUPFAM" id="SSF56176">
    <property type="entry name" value="FAD-binding/transporter-associated domain-like"/>
    <property type="match status" value="1"/>
</dbReference>
<dbReference type="InterPro" id="IPR016169">
    <property type="entry name" value="FAD-bd_PCMH_sub2"/>
</dbReference>
<dbReference type="Pfam" id="PF08031">
    <property type="entry name" value="BBE"/>
    <property type="match status" value="1"/>
</dbReference>
<dbReference type="OrthoDB" id="9983560at2759"/>
<accession>A0A0F7VEW5</accession>
<reference evidence="6" key="1">
    <citation type="journal article" date="2015" name="Genome Announc.">
        <title>Draft genome sequence of the fungus Penicillium brasilianum MG11.</title>
        <authorList>
            <person name="Horn F."/>
            <person name="Linde J."/>
            <person name="Mattern D.J."/>
            <person name="Walther G."/>
            <person name="Guthke R."/>
            <person name="Brakhage A.A."/>
            <person name="Valiante V."/>
        </authorList>
    </citation>
    <scope>NUCLEOTIDE SEQUENCE [LARGE SCALE GENOMIC DNA]</scope>
    <source>
        <strain evidence="6">MG11</strain>
    </source>
</reference>
<feature type="signal peptide" evidence="3">
    <location>
        <begin position="1"/>
        <end position="22"/>
    </location>
</feature>
<dbReference type="PROSITE" id="PS51387">
    <property type="entry name" value="FAD_PCMH"/>
    <property type="match status" value="1"/>
</dbReference>
<dbReference type="InterPro" id="IPR016166">
    <property type="entry name" value="FAD-bd_PCMH"/>
</dbReference>
<evidence type="ECO:0000256" key="3">
    <source>
        <dbReference type="SAM" id="SignalP"/>
    </source>
</evidence>
<dbReference type="AlphaFoldDB" id="A0A0F7VEW5"/>
<organism evidence="5 6">
    <name type="scientific">Penicillium brasilianum</name>
    <dbReference type="NCBI Taxonomy" id="104259"/>
    <lineage>
        <taxon>Eukaryota</taxon>
        <taxon>Fungi</taxon>
        <taxon>Dikarya</taxon>
        <taxon>Ascomycota</taxon>
        <taxon>Pezizomycotina</taxon>
        <taxon>Eurotiomycetes</taxon>
        <taxon>Eurotiomycetidae</taxon>
        <taxon>Eurotiales</taxon>
        <taxon>Aspergillaceae</taxon>
        <taxon>Penicillium</taxon>
    </lineage>
</organism>
<dbReference type="Gene3D" id="3.30.465.10">
    <property type="match status" value="2"/>
</dbReference>
<feature type="domain" description="FAD-binding PCMH-type" evidence="4">
    <location>
        <begin position="126"/>
        <end position="310"/>
    </location>
</feature>
<dbReference type="InterPro" id="IPR006094">
    <property type="entry name" value="Oxid_FAD_bind_N"/>
</dbReference>
<dbReference type="PANTHER" id="PTHR13878:SF91">
    <property type="entry name" value="FAD BINDING DOMAIN PROTEIN (AFU_ORTHOLOGUE AFUA_6G12070)-RELATED"/>
    <property type="match status" value="1"/>
</dbReference>
<feature type="chain" id="PRO_5002524031" evidence="3">
    <location>
        <begin position="23"/>
        <end position="574"/>
    </location>
</feature>
<dbReference type="STRING" id="104259.A0A0F7VEW5"/>
<dbReference type="EMBL" id="CDHK01000004">
    <property type="protein sequence ID" value="CEO60618.1"/>
    <property type="molecule type" value="Genomic_DNA"/>
</dbReference>
<keyword evidence="3" id="KW-0732">Signal</keyword>
<dbReference type="Proteomes" id="UP000042958">
    <property type="component" value="Unassembled WGS sequence"/>
</dbReference>
<dbReference type="InterPro" id="IPR050432">
    <property type="entry name" value="FAD-linked_Oxidoreductases_BP"/>
</dbReference>
<evidence type="ECO:0000313" key="5">
    <source>
        <dbReference type="EMBL" id="CEO60618.1"/>
    </source>
</evidence>
<name>A0A0F7VEW5_PENBI</name>
<dbReference type="InterPro" id="IPR012951">
    <property type="entry name" value="BBE"/>
</dbReference>
<protein>
    <submittedName>
        <fullName evidence="5">Putative FAD binding domain protein</fullName>
    </submittedName>
</protein>
<sequence length="574" mass="62736">MASFLKLAGVASLVVFSNPVAGSRTHAPSDHALKTFNATVSGRVQPLHPFSLPCFSNYNGQPVARDNAACTTIQASYSDPWLRTNSPNGYMNNQAEMWASDPGDQCLLDDTNPADPLAYVNATCQQGNVPSHYLEVKSPRDVIEAFRFSKKSGKQLVIKNSGHDYLTRSSGRDSLSLWMRNLRSMHYNPTFVPHGCNEAAHEYRAITVGAGVNFNEVYAFAQQHNVTILGGYSPTVGVSGGWIQNGGHSILSPVYGLGVDRVLEFKVVTPDGVYRTANEFENADLFWALRGGGGGTFGVVLESTHRVEPAVRFVSANIKFPSTATNMLPFMEIVVNNTLKWAEEGWGGHITGSTLVNVSPLLSVDEAKTSLADVIAYAKANGGSATIEEFTSWYPFYEKYVTTSSVAVGVTRFPGSRLIPHSVFETTEGRADLMTFFALIQSIGQTPYIPVVGPVLYKYKEGSTSASPAWREAVWELGSGASWAWNSTLPTRIQKIATIQNMTAIIEGITPGSGAYSNEANPFTTNWREAWWGDNYEKLVRIKHRYDPDGLLSCWKCIGWDESQIATSSFATLL</sequence>
<evidence type="ECO:0000259" key="4">
    <source>
        <dbReference type="PROSITE" id="PS51387"/>
    </source>
</evidence>
<dbReference type="InterPro" id="IPR036318">
    <property type="entry name" value="FAD-bd_PCMH-like_sf"/>
</dbReference>
<dbReference type="GO" id="GO:0071949">
    <property type="term" value="F:FAD binding"/>
    <property type="evidence" value="ECO:0007669"/>
    <property type="project" value="InterPro"/>
</dbReference>
<evidence type="ECO:0000256" key="1">
    <source>
        <dbReference type="ARBA" id="ARBA00005466"/>
    </source>
</evidence>
<dbReference type="GO" id="GO:0016491">
    <property type="term" value="F:oxidoreductase activity"/>
    <property type="evidence" value="ECO:0007669"/>
    <property type="project" value="UniProtKB-KW"/>
</dbReference>
<dbReference type="Pfam" id="PF01565">
    <property type="entry name" value="FAD_binding_4"/>
    <property type="match status" value="1"/>
</dbReference>
<evidence type="ECO:0000256" key="2">
    <source>
        <dbReference type="ARBA" id="ARBA00023002"/>
    </source>
</evidence>
<keyword evidence="2" id="KW-0560">Oxidoreductase</keyword>